<sequence length="32" mass="3872">MKEDKLNILLEQSDDIPHWVFCQLLAMIQWNV</sequence>
<organism evidence="1">
    <name type="scientific">Siphoviridae sp. ctvBz3</name>
    <dbReference type="NCBI Taxonomy" id="2825720"/>
    <lineage>
        <taxon>Viruses</taxon>
        <taxon>Duplodnaviria</taxon>
        <taxon>Heunggongvirae</taxon>
        <taxon>Uroviricota</taxon>
        <taxon>Caudoviricetes</taxon>
    </lineage>
</organism>
<name>A0A8S5TXP5_9CAUD</name>
<evidence type="ECO:0000313" key="1">
    <source>
        <dbReference type="EMBL" id="DAF86968.1"/>
    </source>
</evidence>
<reference evidence="1" key="1">
    <citation type="journal article" date="2021" name="Proc. Natl. Acad. Sci. U.S.A.">
        <title>A Catalog of Tens of Thousands of Viruses from Human Metagenomes Reveals Hidden Associations with Chronic Diseases.</title>
        <authorList>
            <person name="Tisza M.J."/>
            <person name="Buck C.B."/>
        </authorList>
    </citation>
    <scope>NUCLEOTIDE SEQUENCE</scope>
    <source>
        <strain evidence="1">CtvBz3</strain>
    </source>
</reference>
<protein>
    <submittedName>
        <fullName evidence="1">Uncharacterized protein</fullName>
    </submittedName>
</protein>
<accession>A0A8S5TXP5</accession>
<proteinExistence type="predicted"/>
<dbReference type="EMBL" id="BK015955">
    <property type="protein sequence ID" value="DAF86968.1"/>
    <property type="molecule type" value="Genomic_DNA"/>
</dbReference>